<organism evidence="2 3">
    <name type="scientific">Dietzia kunjamensis subsp. schimae</name>
    <dbReference type="NCBI Taxonomy" id="498198"/>
    <lineage>
        <taxon>Bacteria</taxon>
        <taxon>Bacillati</taxon>
        <taxon>Actinomycetota</taxon>
        <taxon>Actinomycetes</taxon>
        <taxon>Mycobacteriales</taxon>
        <taxon>Dietziaceae</taxon>
        <taxon>Dietzia</taxon>
    </lineage>
</organism>
<gene>
    <name evidence="2" type="ORF">SAMN06265174_108102</name>
</gene>
<evidence type="ECO:0000313" key="2">
    <source>
        <dbReference type="EMBL" id="SMO85026.1"/>
    </source>
</evidence>
<name>A0ABY1N3K0_9ACTN</name>
<dbReference type="Proteomes" id="UP000315460">
    <property type="component" value="Unassembled WGS sequence"/>
</dbReference>
<sequence length="316" mass="31648">MGGRAAGRCSGIIARMTAFLATGGRVLTPASRDATALAHENGLIVWAGSDAPGPALFPGAEQVDLEGDWVAPAFVECLPEGLDPAVAAAGGVVPAGLPRAHGLEEVEERVRAGERVVLDDTVDPARLATELTRLATELGGPAVARCIPVLVGGAGAGNADGDTLAALAAVGTVSLLRPLVDDLTGTDLVRIAASGVALAASTRGGDEVRPWDALRALTSVEGGRGLSPRAAFIATTRGAHRAAGARDGTAGTLTPGTAATFARWRTGELAVVAADDAVQRWSTDPRSGVPPMPDLTGPDPALRALVVDGLPAGPAT</sequence>
<feature type="region of interest" description="Disordered" evidence="1">
    <location>
        <begin position="281"/>
        <end position="301"/>
    </location>
</feature>
<reference evidence="2 3" key="1">
    <citation type="submission" date="2017-05" db="EMBL/GenBank/DDBJ databases">
        <authorList>
            <person name="Varghese N."/>
            <person name="Submissions S."/>
        </authorList>
    </citation>
    <scope>NUCLEOTIDE SEQUENCE [LARGE SCALE GENOMIC DNA]</scope>
    <source>
        <strain evidence="2 3">DSM 45139</strain>
    </source>
</reference>
<evidence type="ECO:0000313" key="3">
    <source>
        <dbReference type="Proteomes" id="UP000315460"/>
    </source>
</evidence>
<keyword evidence="3" id="KW-1185">Reference proteome</keyword>
<protein>
    <recommendedName>
        <fullName evidence="4">Amidohydrolase family protein</fullName>
    </recommendedName>
</protein>
<proteinExistence type="predicted"/>
<dbReference type="EMBL" id="FXTG01000008">
    <property type="protein sequence ID" value="SMO85026.1"/>
    <property type="molecule type" value="Genomic_DNA"/>
</dbReference>
<evidence type="ECO:0000256" key="1">
    <source>
        <dbReference type="SAM" id="MobiDB-lite"/>
    </source>
</evidence>
<accession>A0ABY1N3K0</accession>
<dbReference type="SUPFAM" id="SSF51338">
    <property type="entry name" value="Composite domain of metallo-dependent hydrolases"/>
    <property type="match status" value="1"/>
</dbReference>
<evidence type="ECO:0008006" key="4">
    <source>
        <dbReference type="Google" id="ProtNLM"/>
    </source>
</evidence>
<comment type="caution">
    <text evidence="2">The sequence shown here is derived from an EMBL/GenBank/DDBJ whole genome shotgun (WGS) entry which is preliminary data.</text>
</comment>
<dbReference type="InterPro" id="IPR011059">
    <property type="entry name" value="Metal-dep_hydrolase_composite"/>
</dbReference>